<proteinExistence type="predicted"/>
<dbReference type="InterPro" id="IPR051257">
    <property type="entry name" value="Diverse_CBS-Domain"/>
</dbReference>
<gene>
    <name evidence="4" type="ORF">DNK57_05070</name>
</gene>
<evidence type="ECO:0000256" key="1">
    <source>
        <dbReference type="ARBA" id="ARBA00023122"/>
    </source>
</evidence>
<dbReference type="RefSeq" id="WP_192961959.1">
    <property type="nucleotide sequence ID" value="NZ_QKOF01000006.1"/>
</dbReference>
<evidence type="ECO:0000259" key="3">
    <source>
        <dbReference type="PROSITE" id="PS51371"/>
    </source>
</evidence>
<dbReference type="InterPro" id="IPR046342">
    <property type="entry name" value="CBS_dom_sf"/>
</dbReference>
<dbReference type="AlphaFoldDB" id="A0A842YR74"/>
<dbReference type="PANTHER" id="PTHR43080">
    <property type="entry name" value="CBS DOMAIN-CONTAINING PROTEIN CBSX3, MITOCHONDRIAL"/>
    <property type="match status" value="1"/>
</dbReference>
<name>A0A842YR74_METTF</name>
<protein>
    <submittedName>
        <fullName evidence="4">Inosine-5-monophosphate dehydrogenase</fullName>
    </submittedName>
</protein>
<sequence length="272" mass="29924">MNDLFVRDVMTLNPVSVSLETAATRVRSILRDEEFRCVPVVDGEKLRGIITRGDVLNITATKSNLEARGIMERPRLILTPEMDAMKAAADLVRAGEIQAPVVESTESMKLVGIVSTIDFISGFIENGYEPVKSPVIEIMTPEPVTCQHSDPVSAVWDKMDESGFSGLPVMKNGKLIGIITRKDLIRYGHARIHRESGDVRSAAVEKIMKTPPVAITPDTPSEKAAFLMLDRDIGRIPVVENPVFIKSDPSMVKEADLLGIVSREDVLKAYIK</sequence>
<accession>A0A842YR74</accession>
<evidence type="ECO:0000256" key="2">
    <source>
        <dbReference type="PROSITE-ProRule" id="PRU00703"/>
    </source>
</evidence>
<evidence type="ECO:0000313" key="4">
    <source>
        <dbReference type="EMBL" id="MBE2900175.1"/>
    </source>
</evidence>
<feature type="domain" description="CBS" evidence="3">
    <location>
        <begin position="208"/>
        <end position="272"/>
    </location>
</feature>
<comment type="caution">
    <text evidence="4">The sequence shown here is derived from an EMBL/GenBank/DDBJ whole genome shotgun (WGS) entry which is preliminary data.</text>
</comment>
<dbReference type="Pfam" id="PF00571">
    <property type="entry name" value="CBS"/>
    <property type="match status" value="4"/>
</dbReference>
<dbReference type="OrthoDB" id="8919at2157"/>
<reference evidence="4" key="1">
    <citation type="submission" date="2018-06" db="EMBL/GenBank/DDBJ databases">
        <title>Draft genome sequence of Methanothermobacter thermautotrophicus Strain WHS, a thermophilic, hydrogenotrophic methanogen isolated from Washburn Hot Springs in Yellowstone National Park, USA.</title>
        <authorList>
            <person name="Mckay L.J."/>
            <person name="Klingelsmith K."/>
            <person name="Inskeep W.P."/>
            <person name="Fields M.W."/>
        </authorList>
    </citation>
    <scope>NUCLEOTIDE SEQUENCE</scope>
    <source>
        <strain evidence="4">WHS</strain>
    </source>
</reference>
<dbReference type="SMART" id="SM00116">
    <property type="entry name" value="CBS"/>
    <property type="match status" value="4"/>
</dbReference>
<dbReference type="SUPFAM" id="SSF54631">
    <property type="entry name" value="CBS-domain pair"/>
    <property type="match status" value="2"/>
</dbReference>
<dbReference type="InterPro" id="IPR000644">
    <property type="entry name" value="CBS_dom"/>
</dbReference>
<feature type="domain" description="CBS" evidence="3">
    <location>
        <begin position="10"/>
        <end position="66"/>
    </location>
</feature>
<keyword evidence="1 2" id="KW-0129">CBS domain</keyword>
<organism evidence="4 5">
    <name type="scientific">Methanothermobacter thermautotrophicus</name>
    <name type="common">Methanobacterium thermoformicicum</name>
    <dbReference type="NCBI Taxonomy" id="145262"/>
    <lineage>
        <taxon>Archaea</taxon>
        <taxon>Methanobacteriati</taxon>
        <taxon>Methanobacteriota</taxon>
        <taxon>Methanomada group</taxon>
        <taxon>Methanobacteria</taxon>
        <taxon>Methanobacteriales</taxon>
        <taxon>Methanobacteriaceae</taxon>
        <taxon>Methanothermobacter</taxon>
    </lineage>
</organism>
<dbReference type="EMBL" id="QKOF01000006">
    <property type="protein sequence ID" value="MBE2900175.1"/>
    <property type="molecule type" value="Genomic_DNA"/>
</dbReference>
<dbReference type="Gene3D" id="3.10.580.10">
    <property type="entry name" value="CBS-domain"/>
    <property type="match status" value="3"/>
</dbReference>
<dbReference type="PROSITE" id="PS51371">
    <property type="entry name" value="CBS"/>
    <property type="match status" value="3"/>
</dbReference>
<evidence type="ECO:0000313" key="5">
    <source>
        <dbReference type="Proteomes" id="UP000646659"/>
    </source>
</evidence>
<feature type="domain" description="CBS" evidence="3">
    <location>
        <begin position="139"/>
        <end position="196"/>
    </location>
</feature>
<dbReference type="Proteomes" id="UP000646659">
    <property type="component" value="Unassembled WGS sequence"/>
</dbReference>
<dbReference type="PANTHER" id="PTHR43080:SF2">
    <property type="entry name" value="CBS DOMAIN-CONTAINING PROTEIN"/>
    <property type="match status" value="1"/>
</dbReference>